<accession>A0A1B0CKH8</accession>
<dbReference type="EnsemblMetazoa" id="LLOJ005115-RA">
    <property type="protein sequence ID" value="LLOJ005115-PA"/>
    <property type="gene ID" value="LLOJ005115"/>
</dbReference>
<sequence length="126" mass="14636">MFPPSQDDINKLRAVIESWDLSRPDLVVKILVDNCFLLHEMLLIEEQDIVDLFPGPYVHDRVQFRVCITKWAMEVETANRILSLNEEPEPEVVQIAVKNCCQDRRDVVKDKVQAYLNVMNFPGLPK</sequence>
<evidence type="ECO:0000313" key="1">
    <source>
        <dbReference type="EnsemblMetazoa" id="LLOJ005115-PA"/>
    </source>
</evidence>
<evidence type="ECO:0000313" key="2">
    <source>
        <dbReference type="Proteomes" id="UP000092461"/>
    </source>
</evidence>
<organism evidence="1 2">
    <name type="scientific">Lutzomyia longipalpis</name>
    <name type="common">Sand fly</name>
    <dbReference type="NCBI Taxonomy" id="7200"/>
    <lineage>
        <taxon>Eukaryota</taxon>
        <taxon>Metazoa</taxon>
        <taxon>Ecdysozoa</taxon>
        <taxon>Arthropoda</taxon>
        <taxon>Hexapoda</taxon>
        <taxon>Insecta</taxon>
        <taxon>Pterygota</taxon>
        <taxon>Neoptera</taxon>
        <taxon>Endopterygota</taxon>
        <taxon>Diptera</taxon>
        <taxon>Nematocera</taxon>
        <taxon>Psychodoidea</taxon>
        <taxon>Psychodidae</taxon>
        <taxon>Lutzomyia</taxon>
        <taxon>Lutzomyia</taxon>
    </lineage>
</organism>
<dbReference type="VEuPathDB" id="VectorBase:LLOJ005115"/>
<protein>
    <submittedName>
        <fullName evidence="1">Uncharacterized protein</fullName>
    </submittedName>
</protein>
<dbReference type="AlphaFoldDB" id="A0A1B0CKH8"/>
<dbReference type="Proteomes" id="UP000092461">
    <property type="component" value="Unassembled WGS sequence"/>
</dbReference>
<dbReference type="VEuPathDB" id="VectorBase:LLONM1_000895"/>
<name>A0A1B0CKH8_LUTLO</name>
<reference evidence="1" key="1">
    <citation type="submission" date="2020-05" db="UniProtKB">
        <authorList>
            <consortium name="EnsemblMetazoa"/>
        </authorList>
    </citation>
    <scope>IDENTIFICATION</scope>
    <source>
        <strain evidence="1">Jacobina</strain>
    </source>
</reference>
<dbReference type="EMBL" id="AJWK01016306">
    <property type="status" value="NOT_ANNOTATED_CDS"/>
    <property type="molecule type" value="Genomic_DNA"/>
</dbReference>
<proteinExistence type="predicted"/>
<keyword evidence="2" id="KW-1185">Reference proteome</keyword>